<reference evidence="3 4" key="1">
    <citation type="submission" date="2024-02" db="EMBL/GenBank/DDBJ databases">
        <authorList>
            <person name="Chen Y."/>
            <person name="Shah S."/>
            <person name="Dougan E. K."/>
            <person name="Thang M."/>
            <person name="Chan C."/>
        </authorList>
    </citation>
    <scope>NUCLEOTIDE SEQUENCE [LARGE SCALE GENOMIC DNA]</scope>
</reference>
<dbReference type="CDD" id="cd06257">
    <property type="entry name" value="DnaJ"/>
    <property type="match status" value="1"/>
</dbReference>
<feature type="region of interest" description="Disordered" evidence="1">
    <location>
        <begin position="1099"/>
        <end position="1126"/>
    </location>
</feature>
<proteinExistence type="predicted"/>
<dbReference type="Pfam" id="PF00226">
    <property type="entry name" value="DnaJ"/>
    <property type="match status" value="1"/>
</dbReference>
<dbReference type="InterPro" id="IPR036869">
    <property type="entry name" value="J_dom_sf"/>
</dbReference>
<evidence type="ECO:0000313" key="3">
    <source>
        <dbReference type="EMBL" id="CAK9011116.1"/>
    </source>
</evidence>
<feature type="compositionally biased region" description="Polar residues" evidence="1">
    <location>
        <begin position="1039"/>
        <end position="1054"/>
    </location>
</feature>
<sequence>MQSCLEAAGLSQYKEAFLREGFDDVAALLKRAQRDGNTLTKELSEDLCMPKGHARKLVWHLQELGVTMTTSTNKPEPEHEAVKNEVKEEPTDAVQSSPEQTHYDILQVDGGASFREIRQSYLKLVVRTHPDKPGGTTAGFQRLEVAYDTLSDAERRREYDNKIGLQGVTAHPRCQRNMEDQYDIQALWSAMLAGGRGCWVQWLAALPRGALAGLQELAEGQCSSSRACPELTQALVAIGSIHDGREVQQLDSELDCGRDILTSLVSTLAAPAPTHCLVEELVQAIRPAATRALSNQAADAQVVSNTLRQLLRRLVYRTKWAKRYRDLLQNFMPEVTQAYMASAGTSFEMVKAMIPPVPATAGSGTGTSKPQEPTKKQNGHYYRAGKGWMTKVVVKSVHMMSQSSKNLTAVAEARASLTTVKRLTEASVRAGVDFAQALQDATQVARPQCLTPLIWQCSYDARELVPQAGMTPSTPLLEEMLQQREELQLRVKGPLGCSLTGEDLKGLCNDMRKKRKEAAEIDSEERLLRARAGLGKLVKQELDCRNAVKMLGLNEEILLEEQEQKQTIPARRRSADRLAARFLQESEEVTDAQVLAVLSEWGFEENSSRQNVMPRGRTFIYSDILGAVRTRMGAVQLTQPTALYPNVSRLLCKNFQQSSGMAIPHTSMCINKGYPSKKHRDSHNEGPSAIKGFGSYDGGELLYWPRDSGQSLASLAESDASVLDIRTPTAFDGCRAHATKAFQGTRFSVVLYTVKNFETLQGEKGKNGAARWGDASEWQSQSLEFAGGLGDKGAAFMLQGRVASDRLAGEKGMGQHRFQRESLQHVSALCHWYFNVARGPTVKNICEVGFNAGHSTAIYLNANPEAKVFSFDIGQFPYTVGNAKLMKSLFPDRFEYISGPSAETVRAFGEERPDIKCDVISVDGDHSTEGTLADLENFRKLASCRQLSPPHFQPQARYVSSHRAMSESAWGARSRSSSPQGPVQVHAGHSPGYVTVHSPRLLVASPRAMPPPVVPAVPFQVPVYGRAVYASVAVPAARQNTMPSRAQGRSQAQKPHTMHLASAPAMPLKSRPSELEDSSEYSPRDSVWKRYFCNGGRGLPSPTSSVAKQAAPSGRASGKESPIPTRVTEEVVQLRTPQQEEGHGVALDHCAQSELVNMQSADVEAKGEASLQTETPGSQVSKGESPLRTLPGSEGRAAQAAQAAQAPRPGPPAQERARPQSSESQLLAYAEAVSDEELLELSALARPPPVRGVIESVLMLLVAACAVDAKKAFAMRAGQQPGLLSKSPNVSRRSCVPSMQPILPACSTRSFDGASK</sequence>
<keyword evidence="4" id="KW-1185">Reference proteome</keyword>
<feature type="region of interest" description="Disordered" evidence="1">
    <location>
        <begin position="969"/>
        <end position="991"/>
    </location>
</feature>
<dbReference type="PROSITE" id="PS50076">
    <property type="entry name" value="DNAJ_2"/>
    <property type="match status" value="1"/>
</dbReference>
<dbReference type="InterPro" id="IPR018253">
    <property type="entry name" value="DnaJ_domain_CS"/>
</dbReference>
<dbReference type="PANTHER" id="PTHR44825">
    <property type="match status" value="1"/>
</dbReference>
<dbReference type="InterPro" id="IPR029063">
    <property type="entry name" value="SAM-dependent_MTases_sf"/>
</dbReference>
<comment type="caution">
    <text evidence="3">The sequence shown here is derived from an EMBL/GenBank/DDBJ whole genome shotgun (WGS) entry which is preliminary data.</text>
</comment>
<dbReference type="SMART" id="SM00271">
    <property type="entry name" value="DnaJ"/>
    <property type="match status" value="1"/>
</dbReference>
<dbReference type="CDD" id="cd09487">
    <property type="entry name" value="SAM_superfamily"/>
    <property type="match status" value="1"/>
</dbReference>
<evidence type="ECO:0000256" key="1">
    <source>
        <dbReference type="SAM" id="MobiDB-lite"/>
    </source>
</evidence>
<dbReference type="Gene3D" id="1.10.150.50">
    <property type="entry name" value="Transcription Factor, Ets-1"/>
    <property type="match status" value="1"/>
</dbReference>
<dbReference type="InterPro" id="IPR001623">
    <property type="entry name" value="DnaJ_domain"/>
</dbReference>
<protein>
    <submittedName>
        <fullName evidence="3">DnaJ homolog subfamily B member 9 (Endoplasmic reticulum DNA J domain-containing protein 4) (ER-resident protein ERdj4) (ERdj4)</fullName>
    </submittedName>
</protein>
<feature type="domain" description="J" evidence="2">
    <location>
        <begin position="101"/>
        <end position="163"/>
    </location>
</feature>
<dbReference type="PROSITE" id="PS00636">
    <property type="entry name" value="DNAJ_1"/>
    <property type="match status" value="1"/>
</dbReference>
<organism evidence="3 4">
    <name type="scientific">Durusdinium trenchii</name>
    <dbReference type="NCBI Taxonomy" id="1381693"/>
    <lineage>
        <taxon>Eukaryota</taxon>
        <taxon>Sar</taxon>
        <taxon>Alveolata</taxon>
        <taxon>Dinophyceae</taxon>
        <taxon>Suessiales</taxon>
        <taxon>Symbiodiniaceae</taxon>
        <taxon>Durusdinium</taxon>
    </lineage>
</organism>
<feature type="region of interest" description="Disordered" evidence="1">
    <location>
        <begin position="360"/>
        <end position="380"/>
    </location>
</feature>
<feature type="compositionally biased region" description="Polar residues" evidence="1">
    <location>
        <begin position="1170"/>
        <end position="1182"/>
    </location>
</feature>
<feature type="region of interest" description="Disordered" evidence="1">
    <location>
        <begin position="70"/>
        <end position="98"/>
    </location>
</feature>
<dbReference type="SUPFAM" id="SSF46565">
    <property type="entry name" value="Chaperone J-domain"/>
    <property type="match status" value="1"/>
</dbReference>
<feature type="compositionally biased region" description="Basic and acidic residues" evidence="1">
    <location>
        <begin position="75"/>
        <end position="90"/>
    </location>
</feature>
<accession>A0ABP0J9U9</accession>
<feature type="region of interest" description="Disordered" evidence="1">
    <location>
        <begin position="1039"/>
        <end position="1081"/>
    </location>
</feature>
<dbReference type="EMBL" id="CAXAMM010006458">
    <property type="protein sequence ID" value="CAK9011116.1"/>
    <property type="molecule type" value="Genomic_DNA"/>
</dbReference>
<dbReference type="Gene3D" id="3.40.50.150">
    <property type="entry name" value="Vaccinia Virus protein VP39"/>
    <property type="match status" value="1"/>
</dbReference>
<evidence type="ECO:0000313" key="4">
    <source>
        <dbReference type="Proteomes" id="UP001642464"/>
    </source>
</evidence>
<gene>
    <name evidence="3" type="ORF">SCF082_LOCUS10960</name>
</gene>
<dbReference type="Gene3D" id="1.10.287.110">
    <property type="entry name" value="DnaJ domain"/>
    <property type="match status" value="1"/>
</dbReference>
<feature type="region of interest" description="Disordered" evidence="1">
    <location>
        <begin position="1160"/>
        <end position="1224"/>
    </location>
</feature>
<dbReference type="PANTHER" id="PTHR44825:SF1">
    <property type="entry name" value="DNAJ HOMOLOG SUBFAMILY C MEMBER 4"/>
    <property type="match status" value="1"/>
</dbReference>
<dbReference type="Pfam" id="PF13578">
    <property type="entry name" value="Methyltransf_24"/>
    <property type="match status" value="1"/>
</dbReference>
<feature type="compositionally biased region" description="Low complexity" evidence="1">
    <location>
        <begin position="1194"/>
        <end position="1207"/>
    </location>
</feature>
<evidence type="ECO:0000259" key="2">
    <source>
        <dbReference type="PROSITE" id="PS50076"/>
    </source>
</evidence>
<name>A0ABP0J9U9_9DINO</name>
<dbReference type="InterPro" id="IPR013761">
    <property type="entry name" value="SAM/pointed_sf"/>
</dbReference>
<dbReference type="Proteomes" id="UP001642464">
    <property type="component" value="Unassembled WGS sequence"/>
</dbReference>
<dbReference type="InterPro" id="IPR052763">
    <property type="entry name" value="DnaJ_C4"/>
</dbReference>
<dbReference type="SUPFAM" id="SSF53335">
    <property type="entry name" value="S-adenosyl-L-methionine-dependent methyltransferases"/>
    <property type="match status" value="1"/>
</dbReference>